<dbReference type="GO" id="GO:0005524">
    <property type="term" value="F:ATP binding"/>
    <property type="evidence" value="ECO:0007669"/>
    <property type="project" value="UniProtKB-UniRule"/>
</dbReference>
<evidence type="ECO:0000256" key="3">
    <source>
        <dbReference type="ARBA" id="ARBA00005790"/>
    </source>
</evidence>
<dbReference type="Proteomes" id="UP000324194">
    <property type="component" value="Chromosome 1"/>
</dbReference>
<comment type="catalytic activity">
    <reaction evidence="12 13">
        <text>GMP + ATP = GDP + ADP</text>
        <dbReference type="Rhea" id="RHEA:20780"/>
        <dbReference type="ChEBI" id="CHEBI:30616"/>
        <dbReference type="ChEBI" id="CHEBI:58115"/>
        <dbReference type="ChEBI" id="CHEBI:58189"/>
        <dbReference type="ChEBI" id="CHEBI:456216"/>
        <dbReference type="EC" id="2.7.4.8"/>
    </reaction>
</comment>
<dbReference type="RefSeq" id="WP_148337980.1">
    <property type="nucleotide sequence ID" value="NZ_LR699119.1"/>
</dbReference>
<dbReference type="PROSITE" id="PS50052">
    <property type="entry name" value="GUANYLATE_KINASE_2"/>
    <property type="match status" value="1"/>
</dbReference>
<evidence type="ECO:0000256" key="11">
    <source>
        <dbReference type="ARBA" id="ARBA00030128"/>
    </source>
</evidence>
<evidence type="ECO:0000256" key="6">
    <source>
        <dbReference type="ARBA" id="ARBA00022490"/>
    </source>
</evidence>
<protein>
    <recommendedName>
        <fullName evidence="5 13">Guanylate kinase</fullName>
        <ecNumber evidence="4 13">2.7.4.8</ecNumber>
    </recommendedName>
    <alternativeName>
        <fullName evidence="11 13">GMP kinase</fullName>
    </alternativeName>
</protein>
<dbReference type="FunFam" id="3.30.63.10:FF:000005">
    <property type="entry name" value="Guanylate kinase"/>
    <property type="match status" value="1"/>
</dbReference>
<dbReference type="GO" id="GO:0005829">
    <property type="term" value="C:cytosol"/>
    <property type="evidence" value="ECO:0007669"/>
    <property type="project" value="TreeGrafter"/>
</dbReference>
<evidence type="ECO:0000256" key="1">
    <source>
        <dbReference type="ARBA" id="ARBA00003531"/>
    </source>
</evidence>
<dbReference type="InterPro" id="IPR020590">
    <property type="entry name" value="Guanylate_kinase_CS"/>
</dbReference>
<dbReference type="SMART" id="SM00072">
    <property type="entry name" value="GuKc"/>
    <property type="match status" value="1"/>
</dbReference>
<keyword evidence="7 13" id="KW-0808">Transferase</keyword>
<dbReference type="OrthoDB" id="9808150at2"/>
<dbReference type="PANTHER" id="PTHR23117:SF13">
    <property type="entry name" value="GUANYLATE KINASE"/>
    <property type="match status" value="1"/>
</dbReference>
<keyword evidence="6 13" id="KW-0963">Cytoplasm</keyword>
<dbReference type="Gene3D" id="3.40.50.300">
    <property type="entry name" value="P-loop containing nucleotide triphosphate hydrolases"/>
    <property type="match status" value="1"/>
</dbReference>
<evidence type="ECO:0000256" key="13">
    <source>
        <dbReference type="HAMAP-Rule" id="MF_00328"/>
    </source>
</evidence>
<evidence type="ECO:0000256" key="10">
    <source>
        <dbReference type="ARBA" id="ARBA00022840"/>
    </source>
</evidence>
<dbReference type="InterPro" id="IPR008144">
    <property type="entry name" value="Guanylate_kin-like_dom"/>
</dbReference>
<keyword evidence="10 13" id="KW-0067">ATP-binding</keyword>
<comment type="function">
    <text evidence="1 13">Essential for recycling GMP and indirectly, cGMP.</text>
</comment>
<evidence type="ECO:0000313" key="15">
    <source>
        <dbReference type="EMBL" id="VVC75040.1"/>
    </source>
</evidence>
<dbReference type="KEGG" id="asip:AQUSIP_03150"/>
<dbReference type="AlphaFoldDB" id="A0A5E4PDM8"/>
<evidence type="ECO:0000256" key="9">
    <source>
        <dbReference type="ARBA" id="ARBA00022777"/>
    </source>
</evidence>
<dbReference type="PROSITE" id="PS00856">
    <property type="entry name" value="GUANYLATE_KINASE_1"/>
    <property type="match status" value="1"/>
</dbReference>
<reference evidence="15 16" key="1">
    <citation type="submission" date="2019-08" db="EMBL/GenBank/DDBJ databases">
        <authorList>
            <person name="Guy L."/>
        </authorList>
    </citation>
    <scope>NUCLEOTIDE SEQUENCE [LARGE SCALE GENOMIC DNA]</scope>
    <source>
        <strain evidence="15 16">SGT-108</strain>
    </source>
</reference>
<evidence type="ECO:0000313" key="16">
    <source>
        <dbReference type="Proteomes" id="UP000324194"/>
    </source>
</evidence>
<evidence type="ECO:0000256" key="8">
    <source>
        <dbReference type="ARBA" id="ARBA00022741"/>
    </source>
</evidence>
<keyword evidence="9 13" id="KW-0418">Kinase</keyword>
<evidence type="ECO:0000256" key="7">
    <source>
        <dbReference type="ARBA" id="ARBA00022679"/>
    </source>
</evidence>
<keyword evidence="8 13" id="KW-0547">Nucleotide-binding</keyword>
<keyword evidence="16" id="KW-1185">Reference proteome</keyword>
<comment type="subcellular location">
    <subcellularLocation>
        <location evidence="2 13">Cytoplasm</location>
    </subcellularLocation>
</comment>
<evidence type="ECO:0000256" key="5">
    <source>
        <dbReference type="ARBA" id="ARBA00016296"/>
    </source>
</evidence>
<feature type="binding site" evidence="13">
    <location>
        <begin position="12"/>
        <end position="19"/>
    </location>
    <ligand>
        <name>ATP</name>
        <dbReference type="ChEBI" id="CHEBI:30616"/>
    </ligand>
</feature>
<evidence type="ECO:0000256" key="12">
    <source>
        <dbReference type="ARBA" id="ARBA00048594"/>
    </source>
</evidence>
<organism evidence="15 16">
    <name type="scientific">Aquicella siphonis</name>
    <dbReference type="NCBI Taxonomy" id="254247"/>
    <lineage>
        <taxon>Bacteria</taxon>
        <taxon>Pseudomonadati</taxon>
        <taxon>Pseudomonadota</taxon>
        <taxon>Gammaproteobacteria</taxon>
        <taxon>Legionellales</taxon>
        <taxon>Coxiellaceae</taxon>
        <taxon>Aquicella</taxon>
    </lineage>
</organism>
<proteinExistence type="inferred from homology"/>
<feature type="domain" description="Guanylate kinase-like" evidence="14">
    <location>
        <begin position="5"/>
        <end position="183"/>
    </location>
</feature>
<name>A0A5E4PDM8_9COXI</name>
<dbReference type="EC" id="2.7.4.8" evidence="4 13"/>
<comment type="similarity">
    <text evidence="3 13">Belongs to the guanylate kinase family.</text>
</comment>
<dbReference type="InterPro" id="IPR017665">
    <property type="entry name" value="Guanylate_kinase"/>
</dbReference>
<sequence length="209" mass="23833">MAETGNLYIIAAPSGAGKTSLVKAVVDSIPKITVSISHTTRPKRPGETHGVNYYFVDNMEFQRMIEHHDFLEHAMIFGNQYGTSKSWVEKTLAQGMDVILEIDWQGQQQIKRLFPQSTGIFILPPSLNDLQDRLIKRNQDHPEVIKKRLADVQETVSHIHEFDYVVVNDEFSRAQHDITVIIEAGRLVQKRQASRYAKLIDELVTIRPA</sequence>
<dbReference type="PANTHER" id="PTHR23117">
    <property type="entry name" value="GUANYLATE KINASE-RELATED"/>
    <property type="match status" value="1"/>
</dbReference>
<evidence type="ECO:0000259" key="14">
    <source>
        <dbReference type="PROSITE" id="PS50052"/>
    </source>
</evidence>
<dbReference type="NCBIfam" id="TIGR03263">
    <property type="entry name" value="guanyl_kin"/>
    <property type="match status" value="1"/>
</dbReference>
<dbReference type="InterPro" id="IPR027417">
    <property type="entry name" value="P-loop_NTPase"/>
</dbReference>
<dbReference type="InterPro" id="IPR008145">
    <property type="entry name" value="GK/Ca_channel_bsu"/>
</dbReference>
<evidence type="ECO:0000256" key="2">
    <source>
        <dbReference type="ARBA" id="ARBA00004496"/>
    </source>
</evidence>
<dbReference type="SUPFAM" id="SSF52540">
    <property type="entry name" value="P-loop containing nucleoside triphosphate hydrolases"/>
    <property type="match status" value="1"/>
</dbReference>
<gene>
    <name evidence="13 15" type="primary">gmk</name>
    <name evidence="15" type="ORF">AQUSIP_03150</name>
</gene>
<dbReference type="GO" id="GO:0004385">
    <property type="term" value="F:GMP kinase activity"/>
    <property type="evidence" value="ECO:0007669"/>
    <property type="project" value="UniProtKB-UniRule"/>
</dbReference>
<dbReference type="EMBL" id="LR699119">
    <property type="protein sequence ID" value="VVC75040.1"/>
    <property type="molecule type" value="Genomic_DNA"/>
</dbReference>
<dbReference type="CDD" id="cd00071">
    <property type="entry name" value="GMPK"/>
    <property type="match status" value="1"/>
</dbReference>
<dbReference type="Gene3D" id="3.30.63.10">
    <property type="entry name" value="Guanylate Kinase phosphate binding domain"/>
    <property type="match status" value="1"/>
</dbReference>
<dbReference type="Pfam" id="PF00625">
    <property type="entry name" value="Guanylate_kin"/>
    <property type="match status" value="1"/>
</dbReference>
<evidence type="ECO:0000256" key="4">
    <source>
        <dbReference type="ARBA" id="ARBA00012961"/>
    </source>
</evidence>
<accession>A0A5E4PDM8</accession>
<dbReference type="HAMAP" id="MF_00328">
    <property type="entry name" value="Guanylate_kinase"/>
    <property type="match status" value="1"/>
</dbReference>